<sequence length="274" mass="29400">MARVIAPYLSSSLAQTVVVDNKPGANGVIGMQEMLRSPPDGNTVLHGSVSHLALNVAVVKNLPYDRRRDLMPIAGVSMTNHVFVVKSSFSAHTFWDFIAYAKQHAGLSVGYSTSLVQMQFAAMSKSAGVELLPVPYKGTPETLTDLLGGRLDATFLDPGTALTQVKGGQVRALAVSSLKRNPLTPDWPAISEALPGYDFSSWTASVGPVRMSRERVNEINAAINGALKQQAVVAKFAQGGLIPFIKTPNELKALIDTETAKWMKLASEANIRPE</sequence>
<dbReference type="RefSeq" id="WP_201083038.1">
    <property type="nucleotide sequence ID" value="NZ_CAJNAS010000037.1"/>
</dbReference>
<accession>A0A9N8N901</accession>
<protein>
    <recommendedName>
        <fullName evidence="4">Tripartite tricarboxylate transporter substrate binding protein</fullName>
    </recommendedName>
</protein>
<dbReference type="Pfam" id="PF03401">
    <property type="entry name" value="TctC"/>
    <property type="match status" value="1"/>
</dbReference>
<evidence type="ECO:0008006" key="4">
    <source>
        <dbReference type="Google" id="ProtNLM"/>
    </source>
</evidence>
<reference evidence="2" key="1">
    <citation type="submission" date="2021-02" db="EMBL/GenBank/DDBJ databases">
        <authorList>
            <person name="Vanwijnsberghe S."/>
        </authorList>
    </citation>
    <scope>NUCLEOTIDE SEQUENCE</scope>
    <source>
        <strain evidence="2">R-70211</strain>
    </source>
</reference>
<dbReference type="PANTHER" id="PTHR42928">
    <property type="entry name" value="TRICARBOXYLATE-BINDING PROTEIN"/>
    <property type="match status" value="1"/>
</dbReference>
<dbReference type="SUPFAM" id="SSF53850">
    <property type="entry name" value="Periplasmic binding protein-like II"/>
    <property type="match status" value="1"/>
</dbReference>
<keyword evidence="3" id="KW-1185">Reference proteome</keyword>
<dbReference type="Proteomes" id="UP000675121">
    <property type="component" value="Unassembled WGS sequence"/>
</dbReference>
<dbReference type="Gene3D" id="3.40.190.150">
    <property type="entry name" value="Bordetella uptake gene, domain 1"/>
    <property type="match status" value="1"/>
</dbReference>
<evidence type="ECO:0000313" key="3">
    <source>
        <dbReference type="Proteomes" id="UP000675121"/>
    </source>
</evidence>
<comment type="caution">
    <text evidence="2">The sequence shown here is derived from an EMBL/GenBank/DDBJ whole genome shotgun (WGS) entry which is preliminary data.</text>
</comment>
<gene>
    <name evidence="2" type="ORF">R70211_07291</name>
</gene>
<dbReference type="EMBL" id="CAJNAS010000037">
    <property type="protein sequence ID" value="CAE6965293.1"/>
    <property type="molecule type" value="Genomic_DNA"/>
</dbReference>
<name>A0A9N8N901_9BURK</name>
<dbReference type="AlphaFoldDB" id="A0A9N8N901"/>
<organism evidence="2 3">
    <name type="scientific">Paraburkholderia domus</name>
    <dbReference type="NCBI Taxonomy" id="2793075"/>
    <lineage>
        <taxon>Bacteria</taxon>
        <taxon>Pseudomonadati</taxon>
        <taxon>Pseudomonadota</taxon>
        <taxon>Betaproteobacteria</taxon>
        <taxon>Burkholderiales</taxon>
        <taxon>Burkholderiaceae</taxon>
        <taxon>Paraburkholderia</taxon>
    </lineage>
</organism>
<proteinExistence type="inferred from homology"/>
<comment type="similarity">
    <text evidence="1">Belongs to the UPF0065 (bug) family.</text>
</comment>
<dbReference type="InterPro" id="IPR042100">
    <property type="entry name" value="Bug_dom1"/>
</dbReference>
<dbReference type="InterPro" id="IPR005064">
    <property type="entry name" value="BUG"/>
</dbReference>
<dbReference type="CDD" id="cd07012">
    <property type="entry name" value="PBP2_Bug_TTT"/>
    <property type="match status" value="1"/>
</dbReference>
<dbReference type="PANTHER" id="PTHR42928:SF5">
    <property type="entry name" value="BLR1237 PROTEIN"/>
    <property type="match status" value="1"/>
</dbReference>
<evidence type="ECO:0000313" key="2">
    <source>
        <dbReference type="EMBL" id="CAE6965293.1"/>
    </source>
</evidence>
<dbReference type="Gene3D" id="3.40.190.10">
    <property type="entry name" value="Periplasmic binding protein-like II"/>
    <property type="match status" value="1"/>
</dbReference>
<evidence type="ECO:0000256" key="1">
    <source>
        <dbReference type="ARBA" id="ARBA00006987"/>
    </source>
</evidence>